<organism evidence="2 3">
    <name type="scientific">[Torrubiella] hemipterigena</name>
    <dbReference type="NCBI Taxonomy" id="1531966"/>
    <lineage>
        <taxon>Eukaryota</taxon>
        <taxon>Fungi</taxon>
        <taxon>Dikarya</taxon>
        <taxon>Ascomycota</taxon>
        <taxon>Pezizomycotina</taxon>
        <taxon>Sordariomycetes</taxon>
        <taxon>Hypocreomycetidae</taxon>
        <taxon>Hypocreales</taxon>
        <taxon>Clavicipitaceae</taxon>
        <taxon>Clavicipitaceae incertae sedis</taxon>
        <taxon>'Torrubiella' clade</taxon>
    </lineage>
</organism>
<sequence>MSNQPPTQQRPNVGAELGGIWKAMNGGKQYVPFESATQTQPQPAATTQTRPTQTADDYIMARLLAGQNKPKKSWYKRVWNGLKPTNDNFHTDAGYARPTNP</sequence>
<dbReference type="AlphaFoldDB" id="A0A0A1TEI1"/>
<proteinExistence type="predicted"/>
<feature type="region of interest" description="Disordered" evidence="1">
    <location>
        <begin position="31"/>
        <end position="53"/>
    </location>
</feature>
<reference evidence="2 3" key="1">
    <citation type="journal article" date="2015" name="Genome Announc.">
        <title>Draft Genome Sequence and Gene Annotation of the Entomopathogenic Fungus Verticillium hemipterigenum.</title>
        <authorList>
            <person name="Horn F."/>
            <person name="Habel A."/>
            <person name="Scharf D.H."/>
            <person name="Dworschak J."/>
            <person name="Brakhage A.A."/>
            <person name="Guthke R."/>
            <person name="Hertweck C."/>
            <person name="Linde J."/>
        </authorList>
    </citation>
    <scope>NUCLEOTIDE SEQUENCE [LARGE SCALE GENOMIC DNA]</scope>
</reference>
<evidence type="ECO:0000313" key="3">
    <source>
        <dbReference type="Proteomes" id="UP000039046"/>
    </source>
</evidence>
<dbReference type="Proteomes" id="UP000039046">
    <property type="component" value="Unassembled WGS sequence"/>
</dbReference>
<dbReference type="EMBL" id="CDHN01000002">
    <property type="protein sequence ID" value="CEJ88228.1"/>
    <property type="molecule type" value="Genomic_DNA"/>
</dbReference>
<protein>
    <submittedName>
        <fullName evidence="2">Uncharacterized protein</fullName>
    </submittedName>
</protein>
<dbReference type="OrthoDB" id="5428495at2759"/>
<feature type="region of interest" description="Disordered" evidence="1">
    <location>
        <begin position="81"/>
        <end position="101"/>
    </location>
</feature>
<feature type="compositionally biased region" description="Low complexity" evidence="1">
    <location>
        <begin position="36"/>
        <end position="53"/>
    </location>
</feature>
<keyword evidence="3" id="KW-1185">Reference proteome</keyword>
<gene>
    <name evidence="2" type="ORF">VHEMI04653</name>
</gene>
<evidence type="ECO:0000313" key="2">
    <source>
        <dbReference type="EMBL" id="CEJ88228.1"/>
    </source>
</evidence>
<evidence type="ECO:0000256" key="1">
    <source>
        <dbReference type="SAM" id="MobiDB-lite"/>
    </source>
</evidence>
<dbReference type="HOGENOM" id="CLU_2293649_0_0_1"/>
<name>A0A0A1TEI1_9HYPO</name>
<accession>A0A0A1TEI1</accession>